<dbReference type="EMBL" id="CAJVQC010134982">
    <property type="protein sequence ID" value="CAG8842627.1"/>
    <property type="molecule type" value="Genomic_DNA"/>
</dbReference>
<proteinExistence type="predicted"/>
<comment type="caution">
    <text evidence="1">The sequence shown here is derived from an EMBL/GenBank/DDBJ whole genome shotgun (WGS) entry which is preliminary data.</text>
</comment>
<feature type="non-terminal residue" evidence="1">
    <location>
        <position position="1"/>
    </location>
</feature>
<gene>
    <name evidence="1" type="ORF">RPERSI_LOCUS32406</name>
</gene>
<evidence type="ECO:0000313" key="2">
    <source>
        <dbReference type="Proteomes" id="UP000789920"/>
    </source>
</evidence>
<sequence>FIVMAMNNSWCHAHKKTPYELVYGDKPCGNCTLINELCANNI</sequence>
<name>A0ACA9SKM5_9GLOM</name>
<organism evidence="1 2">
    <name type="scientific">Racocetra persica</name>
    <dbReference type="NCBI Taxonomy" id="160502"/>
    <lineage>
        <taxon>Eukaryota</taxon>
        <taxon>Fungi</taxon>
        <taxon>Fungi incertae sedis</taxon>
        <taxon>Mucoromycota</taxon>
        <taxon>Glomeromycotina</taxon>
        <taxon>Glomeromycetes</taxon>
        <taxon>Diversisporales</taxon>
        <taxon>Gigasporaceae</taxon>
        <taxon>Racocetra</taxon>
    </lineage>
</organism>
<feature type="non-terminal residue" evidence="1">
    <location>
        <position position="42"/>
    </location>
</feature>
<accession>A0ACA9SKM5</accession>
<reference evidence="1" key="1">
    <citation type="submission" date="2021-06" db="EMBL/GenBank/DDBJ databases">
        <authorList>
            <person name="Kallberg Y."/>
            <person name="Tangrot J."/>
            <person name="Rosling A."/>
        </authorList>
    </citation>
    <scope>NUCLEOTIDE SEQUENCE</scope>
    <source>
        <strain evidence="1">MA461A</strain>
    </source>
</reference>
<dbReference type="Proteomes" id="UP000789920">
    <property type="component" value="Unassembled WGS sequence"/>
</dbReference>
<evidence type="ECO:0000313" key="1">
    <source>
        <dbReference type="EMBL" id="CAG8842627.1"/>
    </source>
</evidence>
<keyword evidence="2" id="KW-1185">Reference proteome</keyword>
<protein>
    <submittedName>
        <fullName evidence="1">21712_t:CDS:1</fullName>
    </submittedName>
</protein>